<feature type="region of interest" description="Disordered" evidence="2">
    <location>
        <begin position="110"/>
        <end position="144"/>
    </location>
</feature>
<feature type="compositionally biased region" description="Low complexity" evidence="2">
    <location>
        <begin position="110"/>
        <end position="121"/>
    </location>
</feature>
<feature type="compositionally biased region" description="Polar residues" evidence="2">
    <location>
        <begin position="122"/>
        <end position="140"/>
    </location>
</feature>
<dbReference type="PANTHER" id="PTHR16222">
    <property type="entry name" value="ADP-RIBOSYLGLYCOHYDROLASE"/>
    <property type="match status" value="1"/>
</dbReference>
<evidence type="ECO:0000313" key="4">
    <source>
        <dbReference type="Proteomes" id="UP001303473"/>
    </source>
</evidence>
<dbReference type="Gene3D" id="1.10.4080.10">
    <property type="entry name" value="ADP-ribosylation/Crystallin J1"/>
    <property type="match status" value="1"/>
</dbReference>
<keyword evidence="4" id="KW-1185">Reference proteome</keyword>
<keyword evidence="1" id="KW-0460">Magnesium</keyword>
<feature type="compositionally biased region" description="Basic and acidic residues" evidence="2">
    <location>
        <begin position="464"/>
        <end position="477"/>
    </location>
</feature>
<dbReference type="InterPro" id="IPR050792">
    <property type="entry name" value="ADP-ribosylglycohydrolase"/>
</dbReference>
<feature type="binding site" evidence="1">
    <location>
        <position position="90"/>
    </location>
    <ligand>
        <name>Mg(2+)</name>
        <dbReference type="ChEBI" id="CHEBI:18420"/>
        <label>1</label>
    </ligand>
</feature>
<dbReference type="SUPFAM" id="SSF101478">
    <property type="entry name" value="ADP-ribosylglycohydrolase"/>
    <property type="match status" value="1"/>
</dbReference>
<dbReference type="AlphaFoldDB" id="A0AAN6N072"/>
<gene>
    <name evidence="3" type="ORF">QBC46DRAFT_394348</name>
</gene>
<organism evidence="3 4">
    <name type="scientific">Diplogelasinospora grovesii</name>
    <dbReference type="NCBI Taxonomy" id="303347"/>
    <lineage>
        <taxon>Eukaryota</taxon>
        <taxon>Fungi</taxon>
        <taxon>Dikarya</taxon>
        <taxon>Ascomycota</taxon>
        <taxon>Pezizomycotina</taxon>
        <taxon>Sordariomycetes</taxon>
        <taxon>Sordariomycetidae</taxon>
        <taxon>Sordariales</taxon>
        <taxon>Diplogelasinosporaceae</taxon>
        <taxon>Diplogelasinospora</taxon>
    </lineage>
</organism>
<evidence type="ECO:0000313" key="3">
    <source>
        <dbReference type="EMBL" id="KAK3936736.1"/>
    </source>
</evidence>
<dbReference type="GO" id="GO:0046872">
    <property type="term" value="F:metal ion binding"/>
    <property type="evidence" value="ECO:0007669"/>
    <property type="project" value="UniProtKB-KW"/>
</dbReference>
<dbReference type="PANTHER" id="PTHR16222:SF28">
    <property type="entry name" value="ADP-RIBOSYLGLYCOHYDROLASE"/>
    <property type="match status" value="1"/>
</dbReference>
<dbReference type="Pfam" id="PF03747">
    <property type="entry name" value="ADP_ribosyl_GH"/>
    <property type="match status" value="1"/>
</dbReference>
<accession>A0AAN6N072</accession>
<feature type="binding site" evidence="1">
    <location>
        <position position="370"/>
    </location>
    <ligand>
        <name>Mg(2+)</name>
        <dbReference type="ChEBI" id="CHEBI:18420"/>
        <label>1</label>
    </ligand>
</feature>
<dbReference type="InterPro" id="IPR036705">
    <property type="entry name" value="Ribosyl_crysJ1_sf"/>
</dbReference>
<sequence length="492" mass="53044">MSSFVDGMNLSLEAANSLLRASLRDRVVGTLVGSALGDAIGLYTEFLSSAQSLQAYPSRKFTLVNHPPGGGPTPLKVDTHRSPHEPGDWTDDTDHALLLLLSFLHTASSSSSSTHVDTTSANPTTDSNITCSNNERQSPSLPDPKDLAARLRVWVQQGLRPLDTLPLGLGRLVGTVVATQGFAETPERVALEYWDKTTGRRAAPNGSLMRTHPLGLMCLFRSEAECFAIADELGRVTHADPRCVVSCVIGAGLVRAVVRGEVRTEADIDDLIQRGVQWFNLGTRGEPGLSPFDIHELTRHTDRHVIATLDDLKLDDSPAIGYVYKTLGSGILVLRSAVRAAAGSVGGDTDNKMFEDLITELVMHGGDADTNACFAGALLGGFLGYKALPDHWKHGLSHREWFLGKAEALCVVLGLKDGKYDGQKDMDTHRNGGKPGVTQQEMEGRWMALQQHAFRKISNAGGGEGKKSGKADKERSGWTHALPWLSKSGKRG</sequence>
<dbReference type="EMBL" id="MU853874">
    <property type="protein sequence ID" value="KAK3936736.1"/>
    <property type="molecule type" value="Genomic_DNA"/>
</dbReference>
<feature type="region of interest" description="Disordered" evidence="2">
    <location>
        <begin position="457"/>
        <end position="492"/>
    </location>
</feature>
<dbReference type="InterPro" id="IPR005502">
    <property type="entry name" value="Ribosyl_crysJ1"/>
</dbReference>
<evidence type="ECO:0000256" key="2">
    <source>
        <dbReference type="SAM" id="MobiDB-lite"/>
    </source>
</evidence>
<feature type="binding site" evidence="1">
    <location>
        <position position="369"/>
    </location>
    <ligand>
        <name>Mg(2+)</name>
        <dbReference type="ChEBI" id="CHEBI:18420"/>
        <label>1</label>
    </ligand>
</feature>
<keyword evidence="1" id="KW-0479">Metal-binding</keyword>
<comment type="cofactor">
    <cofactor evidence="1">
        <name>Mg(2+)</name>
        <dbReference type="ChEBI" id="CHEBI:18420"/>
    </cofactor>
    <text evidence="1">Binds 2 magnesium ions per subunit.</text>
</comment>
<proteinExistence type="predicted"/>
<comment type="caution">
    <text evidence="3">The sequence shown here is derived from an EMBL/GenBank/DDBJ whole genome shotgun (WGS) entry which is preliminary data.</text>
</comment>
<feature type="binding site" evidence="1">
    <location>
        <position position="91"/>
    </location>
    <ligand>
        <name>Mg(2+)</name>
        <dbReference type="ChEBI" id="CHEBI:18420"/>
        <label>1</label>
    </ligand>
</feature>
<name>A0AAN6N072_9PEZI</name>
<feature type="binding site" evidence="1">
    <location>
        <position position="367"/>
    </location>
    <ligand>
        <name>Mg(2+)</name>
        <dbReference type="ChEBI" id="CHEBI:18420"/>
        <label>1</label>
    </ligand>
</feature>
<feature type="binding site" evidence="1">
    <location>
        <position position="92"/>
    </location>
    <ligand>
        <name>Mg(2+)</name>
        <dbReference type="ChEBI" id="CHEBI:18420"/>
        <label>1</label>
    </ligand>
</feature>
<reference evidence="4" key="1">
    <citation type="journal article" date="2023" name="Mol. Phylogenet. Evol.">
        <title>Genome-scale phylogeny and comparative genomics of the fungal order Sordariales.</title>
        <authorList>
            <person name="Hensen N."/>
            <person name="Bonometti L."/>
            <person name="Westerberg I."/>
            <person name="Brannstrom I.O."/>
            <person name="Guillou S."/>
            <person name="Cros-Aarteil S."/>
            <person name="Calhoun S."/>
            <person name="Haridas S."/>
            <person name="Kuo A."/>
            <person name="Mondo S."/>
            <person name="Pangilinan J."/>
            <person name="Riley R."/>
            <person name="LaButti K."/>
            <person name="Andreopoulos B."/>
            <person name="Lipzen A."/>
            <person name="Chen C."/>
            <person name="Yan M."/>
            <person name="Daum C."/>
            <person name="Ng V."/>
            <person name="Clum A."/>
            <person name="Steindorff A."/>
            <person name="Ohm R.A."/>
            <person name="Martin F."/>
            <person name="Silar P."/>
            <person name="Natvig D.O."/>
            <person name="Lalanne C."/>
            <person name="Gautier V."/>
            <person name="Ament-Velasquez S.L."/>
            <person name="Kruys A."/>
            <person name="Hutchinson M.I."/>
            <person name="Powell A.J."/>
            <person name="Barry K."/>
            <person name="Miller A.N."/>
            <person name="Grigoriev I.V."/>
            <person name="Debuchy R."/>
            <person name="Gladieux P."/>
            <person name="Hiltunen Thoren M."/>
            <person name="Johannesson H."/>
        </authorList>
    </citation>
    <scope>NUCLEOTIDE SEQUENCE [LARGE SCALE GENOMIC DNA]</scope>
    <source>
        <strain evidence="4">CBS 340.73</strain>
    </source>
</reference>
<dbReference type="Proteomes" id="UP001303473">
    <property type="component" value="Unassembled WGS sequence"/>
</dbReference>
<protein>
    <submittedName>
        <fullName evidence="3">ADP-ribosylglycohydrolase</fullName>
    </submittedName>
</protein>
<evidence type="ECO:0000256" key="1">
    <source>
        <dbReference type="PIRSR" id="PIRSR605502-1"/>
    </source>
</evidence>